<dbReference type="AlphaFoldDB" id="A0A5J5E5P7"/>
<gene>
    <name evidence="1" type="ORF">EMO92_08835</name>
</gene>
<comment type="caution">
    <text evidence="1">The sequence shown here is derived from an EMBL/GenBank/DDBJ whole genome shotgun (WGS) entry which is preliminary data.</text>
</comment>
<name>A0A5J5E5P7_9BIFI</name>
<protein>
    <submittedName>
        <fullName evidence="1">XRE family transcriptional regulator</fullName>
    </submittedName>
</protein>
<evidence type="ECO:0000313" key="1">
    <source>
        <dbReference type="EMBL" id="KAA8824219.1"/>
    </source>
</evidence>
<evidence type="ECO:0000313" key="2">
    <source>
        <dbReference type="Proteomes" id="UP000326251"/>
    </source>
</evidence>
<proteinExistence type="predicted"/>
<dbReference type="Proteomes" id="UP000326251">
    <property type="component" value="Unassembled WGS sequence"/>
</dbReference>
<reference evidence="1 2" key="1">
    <citation type="journal article" date="2019" name="Syst. Appl. Microbiol.">
        <title>Characterization of Bifidobacterium species in feaces of the Egyptian fruit bat: Description of B. vespertilionis sp. nov. and B. rousetti sp. nov.</title>
        <authorList>
            <person name="Modesto M."/>
            <person name="Satti M."/>
            <person name="Watanabe K."/>
            <person name="Puglisi E."/>
            <person name="Morelli L."/>
            <person name="Huang C.-H."/>
            <person name="Liou J.-S."/>
            <person name="Miyashita M."/>
            <person name="Tamura T."/>
            <person name="Saito S."/>
            <person name="Mori K."/>
            <person name="Huang L."/>
            <person name="Sciavilla P."/>
            <person name="Sandri C."/>
            <person name="Spiezio C."/>
            <person name="Vitali F."/>
            <person name="Cavalieri D."/>
            <person name="Perpetuini G."/>
            <person name="Tofalo R."/>
            <person name="Bonetti A."/>
            <person name="Arita M."/>
            <person name="Mattarelli P."/>
        </authorList>
    </citation>
    <scope>NUCLEOTIDE SEQUENCE [LARGE SCALE GENOMIC DNA]</scope>
    <source>
        <strain evidence="1 2">RST19</strain>
    </source>
</reference>
<organism evidence="1 2">
    <name type="scientific">Bifidobacterium reuteri</name>
    <dbReference type="NCBI Taxonomy" id="983706"/>
    <lineage>
        <taxon>Bacteria</taxon>
        <taxon>Bacillati</taxon>
        <taxon>Actinomycetota</taxon>
        <taxon>Actinomycetes</taxon>
        <taxon>Bifidobacteriales</taxon>
        <taxon>Bifidobacteriaceae</taxon>
        <taxon>Bifidobacterium</taxon>
    </lineage>
</organism>
<dbReference type="RefSeq" id="WP_150335836.1">
    <property type="nucleotide sequence ID" value="NZ_RZUG01000018.1"/>
</dbReference>
<sequence>MNTAATATTIADPQATALRNVDLLMHLEGKYRKDLAVYLGRIPQVMSRMMKSGSTWSFNDMYRTAEFLGVPLEVLTDPTLSPDRALSIIGERHDDNDGNGGLPVVNVDDFRLGGGAWKTPAMVLAA</sequence>
<accession>A0A5J5E5P7</accession>
<dbReference type="EMBL" id="RZUG01000018">
    <property type="protein sequence ID" value="KAA8824219.1"/>
    <property type="molecule type" value="Genomic_DNA"/>
</dbReference>